<protein>
    <submittedName>
        <fullName evidence="5">LacI family DNA-binding transcriptional regulator</fullName>
    </submittedName>
</protein>
<evidence type="ECO:0000259" key="4">
    <source>
        <dbReference type="PROSITE" id="PS50932"/>
    </source>
</evidence>
<keyword evidence="2 5" id="KW-0238">DNA-binding</keyword>
<sequence>MSRPTLRDVATRAGVSTAAASLALRDLAGVSASTRESVLEAAAELGYVVNVAARNLRRQRTGTIGIYLPPGVTLQWYYADVALGVTDAAGARGVAALILPQSGDPRAFVPYTDGIVTIDVSREDATARALLESGVPIVTGEAVPEELPRPTGVVFVDHYARAREVLAHLVGRGAARIGVLLPPDDTVWGAEVARAVREFGGAETQSVSVAFSPTSDEIRAACARLVDVDAIIAIPDGTATSVAGFLRAHDHEIGSDVLLASYTDTLADRLLDPPVTALDLRPRELGARLATHLLDVLDGSAANPHEEFDVEWHFRASTRGRLID</sequence>
<evidence type="ECO:0000256" key="3">
    <source>
        <dbReference type="ARBA" id="ARBA00023163"/>
    </source>
</evidence>
<dbReference type="Pfam" id="PF13377">
    <property type="entry name" value="Peripla_BP_3"/>
    <property type="match status" value="1"/>
</dbReference>
<keyword evidence="6" id="KW-1185">Reference proteome</keyword>
<dbReference type="Proteomes" id="UP001597492">
    <property type="component" value="Unassembled WGS sequence"/>
</dbReference>
<dbReference type="Gene3D" id="3.40.50.2300">
    <property type="match status" value="2"/>
</dbReference>
<dbReference type="CDD" id="cd01392">
    <property type="entry name" value="HTH_LacI"/>
    <property type="match status" value="1"/>
</dbReference>
<dbReference type="Gene3D" id="1.10.260.40">
    <property type="entry name" value="lambda repressor-like DNA-binding domains"/>
    <property type="match status" value="1"/>
</dbReference>
<accession>A0ABW5UUA1</accession>
<dbReference type="InterPro" id="IPR046335">
    <property type="entry name" value="LacI/GalR-like_sensor"/>
</dbReference>
<feature type="domain" description="HTH lacI-type" evidence="4">
    <location>
        <begin position="4"/>
        <end position="58"/>
    </location>
</feature>
<comment type="caution">
    <text evidence="5">The sequence shown here is derived from an EMBL/GenBank/DDBJ whole genome shotgun (WGS) entry which is preliminary data.</text>
</comment>
<keyword evidence="3" id="KW-0804">Transcription</keyword>
<organism evidence="5 6">
    <name type="scientific">Gulosibacter faecalis</name>
    <dbReference type="NCBI Taxonomy" id="272240"/>
    <lineage>
        <taxon>Bacteria</taxon>
        <taxon>Bacillati</taxon>
        <taxon>Actinomycetota</taxon>
        <taxon>Actinomycetes</taxon>
        <taxon>Micrococcales</taxon>
        <taxon>Microbacteriaceae</taxon>
        <taxon>Gulosibacter</taxon>
    </lineage>
</organism>
<dbReference type="GO" id="GO:0003677">
    <property type="term" value="F:DNA binding"/>
    <property type="evidence" value="ECO:0007669"/>
    <property type="project" value="UniProtKB-KW"/>
</dbReference>
<keyword evidence="1" id="KW-0805">Transcription regulation</keyword>
<dbReference type="InterPro" id="IPR028082">
    <property type="entry name" value="Peripla_BP_I"/>
</dbReference>
<dbReference type="CDD" id="cd06267">
    <property type="entry name" value="PBP1_LacI_sugar_binding-like"/>
    <property type="match status" value="1"/>
</dbReference>
<dbReference type="Pfam" id="PF00356">
    <property type="entry name" value="LacI"/>
    <property type="match status" value="1"/>
</dbReference>
<dbReference type="SUPFAM" id="SSF47413">
    <property type="entry name" value="lambda repressor-like DNA-binding domains"/>
    <property type="match status" value="1"/>
</dbReference>
<dbReference type="SUPFAM" id="SSF53822">
    <property type="entry name" value="Periplasmic binding protein-like I"/>
    <property type="match status" value="1"/>
</dbReference>
<evidence type="ECO:0000313" key="5">
    <source>
        <dbReference type="EMBL" id="MFD2757212.1"/>
    </source>
</evidence>
<evidence type="ECO:0000313" key="6">
    <source>
        <dbReference type="Proteomes" id="UP001597492"/>
    </source>
</evidence>
<dbReference type="SMART" id="SM00354">
    <property type="entry name" value="HTH_LACI"/>
    <property type="match status" value="1"/>
</dbReference>
<dbReference type="InterPro" id="IPR000843">
    <property type="entry name" value="HTH_LacI"/>
</dbReference>
<dbReference type="PROSITE" id="PS50932">
    <property type="entry name" value="HTH_LACI_2"/>
    <property type="match status" value="1"/>
</dbReference>
<dbReference type="InterPro" id="IPR010982">
    <property type="entry name" value="Lambda_DNA-bd_dom_sf"/>
</dbReference>
<name>A0ABW5UUA1_9MICO</name>
<dbReference type="PANTHER" id="PTHR30146:SF153">
    <property type="entry name" value="LACTOSE OPERON REPRESSOR"/>
    <property type="match status" value="1"/>
</dbReference>
<evidence type="ECO:0000256" key="1">
    <source>
        <dbReference type="ARBA" id="ARBA00023015"/>
    </source>
</evidence>
<evidence type="ECO:0000256" key="2">
    <source>
        <dbReference type="ARBA" id="ARBA00023125"/>
    </source>
</evidence>
<gene>
    <name evidence="5" type="ORF">ACFSW7_02320</name>
</gene>
<proteinExistence type="predicted"/>
<dbReference type="RefSeq" id="WP_019619227.1">
    <property type="nucleotide sequence ID" value="NZ_JBHUNE010000002.1"/>
</dbReference>
<dbReference type="EMBL" id="JBHUNE010000002">
    <property type="protein sequence ID" value="MFD2757212.1"/>
    <property type="molecule type" value="Genomic_DNA"/>
</dbReference>
<reference evidence="6" key="1">
    <citation type="journal article" date="2019" name="Int. J. Syst. Evol. Microbiol.">
        <title>The Global Catalogue of Microorganisms (GCM) 10K type strain sequencing project: providing services to taxonomists for standard genome sequencing and annotation.</title>
        <authorList>
            <consortium name="The Broad Institute Genomics Platform"/>
            <consortium name="The Broad Institute Genome Sequencing Center for Infectious Disease"/>
            <person name="Wu L."/>
            <person name="Ma J."/>
        </authorList>
    </citation>
    <scope>NUCLEOTIDE SEQUENCE [LARGE SCALE GENOMIC DNA]</scope>
    <source>
        <strain evidence="6">TISTR 1514</strain>
    </source>
</reference>
<dbReference type="PANTHER" id="PTHR30146">
    <property type="entry name" value="LACI-RELATED TRANSCRIPTIONAL REPRESSOR"/>
    <property type="match status" value="1"/>
</dbReference>